<evidence type="ECO:0000256" key="3">
    <source>
        <dbReference type="SAM" id="Coils"/>
    </source>
</evidence>
<dbReference type="Gene3D" id="3.30.450.40">
    <property type="match status" value="1"/>
</dbReference>
<keyword evidence="2 3" id="KW-0175">Coiled coil</keyword>
<dbReference type="EMBL" id="CP119075">
    <property type="protein sequence ID" value="WED65410.1"/>
    <property type="molecule type" value="Genomic_DNA"/>
</dbReference>
<proteinExistence type="predicted"/>
<sequence length="608" mass="67595">MALKPRDVAEWLSADAAADEPTFWREWLRQARPVLGASCALIIQPATNGQAQRTLLRAGEQTRDLPEGLIAAALGEQPLQLRPHEIGGGTFAVRVPWDQASPTAVVVVGEITAKTWGADGPDEAWRDRALLWANIASRRRTNREADLTRRRADELAHALELAVLLRAHDGFKGAALELCNQLADRHGADRVVLGWWREPYVRVEAVSQMNQIEPHMAAVGAVEAALEEAVEQDATILWSAAERTEAEELPKITAQHAALAREQGWTGLCTMPLRSGSRIVGAVTWQRQDRGFTADEAMGFALVLDGVAPWLEQKERAKGWWGRRLKRSVEETARRHWNLQHPWPKLAAVLVAVLLVTSLLVRVPYRVEAEFSLRPVRQMVFSAPFDGFVESMMVAPGDAIEPGTPLFALDSTALRLEEAELLADLSRFLREREQAEAKRDLAAMRVAEAQRDQIQARLQRLRRQISQATATTPFAGIVLDDGNLSERLGAPVRQGDALLRYAQLDGLFFELSVPEADAPLIAVGTRVEIAFRSRPDEVVVAEVSRIEPEAVVGATGAVFMVRAVPEVTAADWWRPGMTGIGKLITEKRSLLDIFTRRLIDWLRLQLWW</sequence>
<accession>A0AAE9ZYJ2</accession>
<dbReference type="AlphaFoldDB" id="A0AAE9ZYJ2"/>
<keyword evidence="5" id="KW-1185">Reference proteome</keyword>
<dbReference type="PANTHER" id="PTHR32347">
    <property type="entry name" value="EFFLUX SYSTEM COMPONENT YKNX-RELATED"/>
    <property type="match status" value="1"/>
</dbReference>
<protein>
    <submittedName>
        <fullName evidence="4">Efflux RND transporter periplasmic adaptor subunit</fullName>
    </submittedName>
</protein>
<dbReference type="GO" id="GO:0030313">
    <property type="term" value="C:cell envelope"/>
    <property type="evidence" value="ECO:0007669"/>
    <property type="project" value="UniProtKB-SubCell"/>
</dbReference>
<dbReference type="InterPro" id="IPR029016">
    <property type="entry name" value="GAF-like_dom_sf"/>
</dbReference>
<name>A0AAE9ZYJ2_9BACT</name>
<reference evidence="4" key="1">
    <citation type="submission" date="2023-03" db="EMBL/GenBank/DDBJ databases">
        <title>Lomoglobus Profundus gen. nov., sp. nov., a novel member of the phylum Verrucomicrobia, isolated from deep-marine sediment of South China Sea.</title>
        <authorList>
            <person name="Ahmad T."/>
            <person name="Ishaq S.E."/>
            <person name="Wang F."/>
        </authorList>
    </citation>
    <scope>NUCLEOTIDE SEQUENCE</scope>
    <source>
        <strain evidence="4">LMO-M01</strain>
    </source>
</reference>
<dbReference type="KEGG" id="slom:PXH66_00925"/>
<dbReference type="RefSeq" id="WP_330929358.1">
    <property type="nucleotide sequence ID" value="NZ_CP119075.1"/>
</dbReference>
<dbReference type="Proteomes" id="UP001218638">
    <property type="component" value="Chromosome"/>
</dbReference>
<evidence type="ECO:0000313" key="4">
    <source>
        <dbReference type="EMBL" id="WED65410.1"/>
    </source>
</evidence>
<feature type="coiled-coil region" evidence="3">
    <location>
        <begin position="418"/>
        <end position="471"/>
    </location>
</feature>
<organism evidence="4 5">
    <name type="scientific">Synoicihabitans lomoniglobus</name>
    <dbReference type="NCBI Taxonomy" id="2909285"/>
    <lineage>
        <taxon>Bacteria</taxon>
        <taxon>Pseudomonadati</taxon>
        <taxon>Verrucomicrobiota</taxon>
        <taxon>Opitutia</taxon>
        <taxon>Opitutales</taxon>
        <taxon>Opitutaceae</taxon>
        <taxon>Synoicihabitans</taxon>
    </lineage>
</organism>
<dbReference type="SUPFAM" id="SSF111369">
    <property type="entry name" value="HlyD-like secretion proteins"/>
    <property type="match status" value="1"/>
</dbReference>
<dbReference type="InterPro" id="IPR050465">
    <property type="entry name" value="UPF0194_transport"/>
</dbReference>
<dbReference type="Gene3D" id="2.40.30.170">
    <property type="match status" value="1"/>
</dbReference>
<evidence type="ECO:0000256" key="2">
    <source>
        <dbReference type="ARBA" id="ARBA00023054"/>
    </source>
</evidence>
<evidence type="ECO:0000256" key="1">
    <source>
        <dbReference type="ARBA" id="ARBA00004196"/>
    </source>
</evidence>
<comment type="subcellular location">
    <subcellularLocation>
        <location evidence="1">Cell envelope</location>
    </subcellularLocation>
</comment>
<dbReference type="PANTHER" id="PTHR32347:SF23">
    <property type="entry name" value="BLL5650 PROTEIN"/>
    <property type="match status" value="1"/>
</dbReference>
<evidence type="ECO:0000313" key="5">
    <source>
        <dbReference type="Proteomes" id="UP001218638"/>
    </source>
</evidence>
<gene>
    <name evidence="4" type="ORF">PXH66_00925</name>
</gene>